<evidence type="ECO:0000313" key="2">
    <source>
        <dbReference type="EMBL" id="OXA43435.1"/>
    </source>
</evidence>
<proteinExistence type="predicted"/>
<gene>
    <name evidence="2" type="ORF">Fcan01_21711</name>
</gene>
<accession>A0A226DCY3</accession>
<dbReference type="Proteomes" id="UP000198287">
    <property type="component" value="Unassembled WGS sequence"/>
</dbReference>
<name>A0A226DCY3_FOLCA</name>
<reference evidence="2 3" key="1">
    <citation type="submission" date="2015-12" db="EMBL/GenBank/DDBJ databases">
        <title>The genome of Folsomia candida.</title>
        <authorList>
            <person name="Faddeeva A."/>
            <person name="Derks M.F."/>
            <person name="Anvar Y."/>
            <person name="Smit S."/>
            <person name="Van Straalen N."/>
            <person name="Roelofs D."/>
        </authorList>
    </citation>
    <scope>NUCLEOTIDE SEQUENCE [LARGE SCALE GENOMIC DNA]</scope>
    <source>
        <strain evidence="2 3">VU population</strain>
        <tissue evidence="2">Whole body</tissue>
    </source>
</reference>
<keyword evidence="3" id="KW-1185">Reference proteome</keyword>
<keyword evidence="1" id="KW-1133">Transmembrane helix</keyword>
<comment type="caution">
    <text evidence="2">The sequence shown here is derived from an EMBL/GenBank/DDBJ whole genome shotgun (WGS) entry which is preliminary data.</text>
</comment>
<feature type="transmembrane region" description="Helical" evidence="1">
    <location>
        <begin position="21"/>
        <end position="40"/>
    </location>
</feature>
<dbReference type="AlphaFoldDB" id="A0A226DCY3"/>
<keyword evidence="1" id="KW-0812">Transmembrane</keyword>
<sequence>MTKTEEEPSTVEKSSSDRLPLIFAGSLFMLICVSMCHITWDVGDPGGNLNVTFDTLRAEGFQKQAQFLQDNVVTPFINSDLYTLSDQLEEKVPKFVPFRGNLGKVTRVVGAVRNEIQTQTGHRTRYIVAEKPHYNRDYYPGDDFYVRGIFNLAEKKRPVIIFLDYDCVPKNIIDLIILHLVKATPGGYLVLATSDKNWTVPPGLGGPIGLSKPLHIPTLPTIKERRKLIEACSSAWHEQPGEEILYVMANRTAALLHREKSVEQEIGTLCKLAFRNGLELHEKTRRRAGGEKKIDGGEISVSLKNWEDALASIVSREQSSADIG</sequence>
<dbReference type="EMBL" id="LNIX01000022">
    <property type="protein sequence ID" value="OXA43435.1"/>
    <property type="molecule type" value="Genomic_DNA"/>
</dbReference>
<evidence type="ECO:0000256" key="1">
    <source>
        <dbReference type="SAM" id="Phobius"/>
    </source>
</evidence>
<organism evidence="2 3">
    <name type="scientific">Folsomia candida</name>
    <name type="common">Springtail</name>
    <dbReference type="NCBI Taxonomy" id="158441"/>
    <lineage>
        <taxon>Eukaryota</taxon>
        <taxon>Metazoa</taxon>
        <taxon>Ecdysozoa</taxon>
        <taxon>Arthropoda</taxon>
        <taxon>Hexapoda</taxon>
        <taxon>Collembola</taxon>
        <taxon>Entomobryomorpha</taxon>
        <taxon>Isotomoidea</taxon>
        <taxon>Isotomidae</taxon>
        <taxon>Proisotominae</taxon>
        <taxon>Folsomia</taxon>
    </lineage>
</organism>
<keyword evidence="1" id="KW-0472">Membrane</keyword>
<protein>
    <submittedName>
        <fullName evidence="2">Tat-binding 7</fullName>
    </submittedName>
</protein>
<evidence type="ECO:0000313" key="3">
    <source>
        <dbReference type="Proteomes" id="UP000198287"/>
    </source>
</evidence>